<dbReference type="GO" id="GO:0005829">
    <property type="term" value="C:cytosol"/>
    <property type="evidence" value="ECO:0007669"/>
    <property type="project" value="TreeGrafter"/>
</dbReference>
<proteinExistence type="predicted"/>
<keyword evidence="1" id="KW-0282">Flagellum</keyword>
<keyword evidence="1" id="KW-0966">Cell projection</keyword>
<dbReference type="Gene3D" id="3.90.550.10">
    <property type="entry name" value="Spore Coat Polysaccharide Biosynthesis Protein SpsA, Chain A"/>
    <property type="match status" value="1"/>
</dbReference>
<dbReference type="AlphaFoldDB" id="A0A2W5V3R4"/>
<name>A0A2W5V3R4_9CAUL</name>
<dbReference type="SUPFAM" id="SSF53448">
    <property type="entry name" value="Nucleotide-diphospho-sugar transferases"/>
    <property type="match status" value="1"/>
</dbReference>
<dbReference type="PANTHER" id="PTHR42866">
    <property type="entry name" value="3-DEOXY-MANNO-OCTULOSONATE CYTIDYLYLTRANSFERASE"/>
    <property type="match status" value="1"/>
</dbReference>
<sequence>MIVAILQARMSSTRLPGKVLMPLVRQPMIVRQIERVARARRIDKLVVATSDGPEDDPIEKAVLREGIPVFRGSLHDVQDRFLGALDAHPAEHLVRLTADCPLADPDLIDATIDLCLSSAADYANNTAPGRAWPKGTDIEVVRAAALREAAKVATPEAREHVTWDIRMQPERWRQVFLACHPDQGAVRWTVDRPDDYAFVAAVYDALYPKNRTFTSDDVRAFVRDRPDLADYGGDRRV</sequence>
<reference evidence="1 2" key="1">
    <citation type="submission" date="2017-08" db="EMBL/GenBank/DDBJ databases">
        <title>Infants hospitalized years apart are colonized by the same room-sourced microbial strains.</title>
        <authorList>
            <person name="Brooks B."/>
            <person name="Olm M.R."/>
            <person name="Firek B.A."/>
            <person name="Baker R."/>
            <person name="Thomas B.C."/>
            <person name="Morowitz M.J."/>
            <person name="Banfield J.F."/>
        </authorList>
    </citation>
    <scope>NUCLEOTIDE SEQUENCE [LARGE SCALE GENOMIC DNA]</scope>
    <source>
        <strain evidence="1">S2_003_000_R2_4</strain>
    </source>
</reference>
<gene>
    <name evidence="1" type="ORF">DI526_11945</name>
</gene>
<dbReference type="PANTHER" id="PTHR42866:SF1">
    <property type="entry name" value="SPORE COAT POLYSACCHARIDE BIOSYNTHESIS PROTEIN SPSF"/>
    <property type="match status" value="1"/>
</dbReference>
<dbReference type="RefSeq" id="WP_304278033.1">
    <property type="nucleotide sequence ID" value="NZ_QFQZ01000034.1"/>
</dbReference>
<evidence type="ECO:0000313" key="2">
    <source>
        <dbReference type="Proteomes" id="UP000249393"/>
    </source>
</evidence>
<dbReference type="CDD" id="cd02518">
    <property type="entry name" value="GT2_SpsF"/>
    <property type="match status" value="1"/>
</dbReference>
<dbReference type="InterPro" id="IPR029044">
    <property type="entry name" value="Nucleotide-diphossugar_trans"/>
</dbReference>
<accession>A0A2W5V3R4</accession>
<keyword evidence="1" id="KW-0969">Cilium</keyword>
<organism evidence="1 2">
    <name type="scientific">Caulobacter segnis</name>
    <dbReference type="NCBI Taxonomy" id="88688"/>
    <lineage>
        <taxon>Bacteria</taxon>
        <taxon>Pseudomonadati</taxon>
        <taxon>Pseudomonadota</taxon>
        <taxon>Alphaproteobacteria</taxon>
        <taxon>Caulobacterales</taxon>
        <taxon>Caulobacteraceae</taxon>
        <taxon>Caulobacter</taxon>
    </lineage>
</organism>
<dbReference type="InterPro" id="IPR003329">
    <property type="entry name" value="Cytidylyl_trans"/>
</dbReference>
<comment type="caution">
    <text evidence="1">The sequence shown here is derived from an EMBL/GenBank/DDBJ whole genome shotgun (WGS) entry which is preliminary data.</text>
</comment>
<dbReference type="Proteomes" id="UP000249393">
    <property type="component" value="Unassembled WGS sequence"/>
</dbReference>
<protein>
    <submittedName>
        <fullName evidence="1">Flagellin modification protein FlmC</fullName>
    </submittedName>
</protein>
<dbReference type="EMBL" id="QFQZ01000034">
    <property type="protein sequence ID" value="PZR33942.1"/>
    <property type="molecule type" value="Genomic_DNA"/>
</dbReference>
<dbReference type="Pfam" id="PF02348">
    <property type="entry name" value="CTP_transf_3"/>
    <property type="match status" value="1"/>
</dbReference>
<evidence type="ECO:0000313" key="1">
    <source>
        <dbReference type="EMBL" id="PZR33942.1"/>
    </source>
</evidence>